<dbReference type="CDD" id="cd02248">
    <property type="entry name" value="Peptidase_C1A"/>
    <property type="match status" value="1"/>
</dbReference>
<dbReference type="InterPro" id="IPR013201">
    <property type="entry name" value="Prot_inhib_I29"/>
</dbReference>
<organism evidence="7">
    <name type="scientific">Ostreococcus tauri</name>
    <name type="common">Marine green alga</name>
    <dbReference type="NCBI Taxonomy" id="70448"/>
    <lineage>
        <taxon>Eukaryota</taxon>
        <taxon>Viridiplantae</taxon>
        <taxon>Chlorophyta</taxon>
        <taxon>Mamiellophyceae</taxon>
        <taxon>Mamiellales</taxon>
        <taxon>Bathycoccaceae</taxon>
        <taxon>Ostreococcus</taxon>
    </lineage>
</organism>
<dbReference type="AlphaFoldDB" id="A0A1Y5I2N4"/>
<dbReference type="InterPro" id="IPR013128">
    <property type="entry name" value="Peptidase_C1A"/>
</dbReference>
<evidence type="ECO:0000256" key="1">
    <source>
        <dbReference type="ARBA" id="ARBA00008455"/>
    </source>
</evidence>
<sequence>MPRRERRSSVTRWTIVCLLVCSLASVRVSARTAPLERNRLRLGRPRDEATVRGSKTDGRASAASTADHEGRFVSVTERARAVRDAHASSNANALARHFERWCSEHGLERYLRDTEEYAKRLATFAENAAYVVEHNALYAIGEVSHWVGLNSLAATTREEYRALLGYKPELRSSGDAETLEATSTDKVEQYKASWEYASVDPPEAIDWVELGAVTPPKNQGQCGSCWAFSTTGAVEGITKIRTGRLVSLSEQEMVSCSKQNMGCNGGLMDYAFRWIVKNGGIDSEFQYPYSAEALACNRWKLQLHVATIDGFKDVPPGDEKELEKAVSQQPVSIAIEADTKSFQLYDGGVYDSKECGSQVDHGVLVVGYGFDDTHHNATKHHKRHRHFWKVKNSWGGTWGEGGFIRMARRISDETGQCGITTAPSYPTKSA</sequence>
<accession>A0A1Y5I2N4</accession>
<dbReference type="InterPro" id="IPR039417">
    <property type="entry name" value="Peptidase_C1A_papain-like"/>
</dbReference>
<dbReference type="EMBL" id="KZ155835">
    <property type="protein sequence ID" value="OUS42997.1"/>
    <property type="molecule type" value="Genomic_DNA"/>
</dbReference>
<proteinExistence type="inferred from homology"/>
<dbReference type="PRINTS" id="PR00705">
    <property type="entry name" value="PAPAIN"/>
</dbReference>
<feature type="domain" description="Cathepsin propeptide inhibitor" evidence="6">
    <location>
        <begin position="98"/>
        <end position="160"/>
    </location>
</feature>
<dbReference type="SUPFAM" id="SSF54001">
    <property type="entry name" value="Cysteine proteinases"/>
    <property type="match status" value="1"/>
</dbReference>
<reference evidence="7" key="1">
    <citation type="submission" date="2017-04" db="EMBL/GenBank/DDBJ databases">
        <title>Population genomics of picophytoplankton unveils novel chromosome hypervariability.</title>
        <authorList>
            <consortium name="DOE Joint Genome Institute"/>
            <person name="Blanc-Mathieu R."/>
            <person name="Krasovec M."/>
            <person name="Hebrard M."/>
            <person name="Yau S."/>
            <person name="Desgranges E."/>
            <person name="Martin J."/>
            <person name="Schackwitz W."/>
            <person name="Kuo A."/>
            <person name="Salin G."/>
            <person name="Donnadieu C."/>
            <person name="Desdevises Y."/>
            <person name="Sanchez-Ferandin S."/>
            <person name="Moreau H."/>
            <person name="Rivals E."/>
            <person name="Grigoriev I.V."/>
            <person name="Grimsley N."/>
            <person name="Eyre-Walker A."/>
            <person name="Piganeau G."/>
        </authorList>
    </citation>
    <scope>NUCLEOTIDE SEQUENCE [LARGE SCALE GENOMIC DNA]</scope>
    <source>
        <strain evidence="7">RCC 1115</strain>
    </source>
</reference>
<keyword evidence="7" id="KW-0645">Protease</keyword>
<dbReference type="SMART" id="SM00848">
    <property type="entry name" value="Inhibitor_I29"/>
    <property type="match status" value="1"/>
</dbReference>
<dbReference type="Pfam" id="PF00112">
    <property type="entry name" value="Peptidase_C1"/>
    <property type="match status" value="1"/>
</dbReference>
<comment type="similarity">
    <text evidence="1">Belongs to the peptidase C1 family.</text>
</comment>
<dbReference type="FunFam" id="3.90.70.10:FF:000332">
    <property type="entry name" value="Cathepsin L1"/>
    <property type="match status" value="1"/>
</dbReference>
<protein>
    <submittedName>
        <fullName evidence="7">Cysteine protease-1</fullName>
    </submittedName>
</protein>
<dbReference type="InterPro" id="IPR000668">
    <property type="entry name" value="Peptidase_C1A_C"/>
</dbReference>
<gene>
    <name evidence="7" type="ORF">BE221DRAFT_207992</name>
</gene>
<feature type="signal peptide" evidence="4">
    <location>
        <begin position="1"/>
        <end position="30"/>
    </location>
</feature>
<feature type="compositionally biased region" description="Basic and acidic residues" evidence="3">
    <location>
        <begin position="44"/>
        <end position="58"/>
    </location>
</feature>
<dbReference type="eggNOG" id="KOG1543">
    <property type="taxonomic scope" value="Eukaryota"/>
</dbReference>
<evidence type="ECO:0000256" key="4">
    <source>
        <dbReference type="SAM" id="SignalP"/>
    </source>
</evidence>
<dbReference type="InterPro" id="IPR038765">
    <property type="entry name" value="Papain-like_cys_pep_sf"/>
</dbReference>
<dbReference type="GO" id="GO:0008234">
    <property type="term" value="F:cysteine-type peptidase activity"/>
    <property type="evidence" value="ECO:0007669"/>
    <property type="project" value="InterPro"/>
</dbReference>
<keyword evidence="7" id="KW-0378">Hydrolase</keyword>
<name>A0A1Y5I2N4_OSTTA</name>
<dbReference type="InterPro" id="IPR025660">
    <property type="entry name" value="Pept_his_AS"/>
</dbReference>
<dbReference type="SMART" id="SM00645">
    <property type="entry name" value="Pept_C1"/>
    <property type="match status" value="1"/>
</dbReference>
<dbReference type="PANTHER" id="PTHR12411">
    <property type="entry name" value="CYSTEINE PROTEASE FAMILY C1-RELATED"/>
    <property type="match status" value="1"/>
</dbReference>
<dbReference type="InterPro" id="IPR000169">
    <property type="entry name" value="Pept_cys_AS"/>
</dbReference>
<evidence type="ECO:0000313" key="7">
    <source>
        <dbReference type="EMBL" id="OUS42997.1"/>
    </source>
</evidence>
<feature type="region of interest" description="Disordered" evidence="3">
    <location>
        <begin position="44"/>
        <end position="67"/>
    </location>
</feature>
<dbReference type="PROSITE" id="PS00639">
    <property type="entry name" value="THIOL_PROTEASE_HIS"/>
    <property type="match status" value="1"/>
</dbReference>
<dbReference type="PROSITE" id="PS00139">
    <property type="entry name" value="THIOL_PROTEASE_CYS"/>
    <property type="match status" value="1"/>
</dbReference>
<feature type="domain" description="Peptidase C1A papain C-terminal" evidence="5">
    <location>
        <begin position="201"/>
        <end position="427"/>
    </location>
</feature>
<keyword evidence="4" id="KW-0732">Signal</keyword>
<evidence type="ECO:0000256" key="3">
    <source>
        <dbReference type="SAM" id="MobiDB-lite"/>
    </source>
</evidence>
<evidence type="ECO:0000256" key="2">
    <source>
        <dbReference type="ARBA" id="ARBA00023157"/>
    </source>
</evidence>
<feature type="chain" id="PRO_5018666661" evidence="4">
    <location>
        <begin position="31"/>
        <end position="430"/>
    </location>
</feature>
<dbReference type="GO" id="GO:0006508">
    <property type="term" value="P:proteolysis"/>
    <property type="evidence" value="ECO:0007669"/>
    <property type="project" value="UniProtKB-KW"/>
</dbReference>
<keyword evidence="2" id="KW-1015">Disulfide bond</keyword>
<dbReference type="Pfam" id="PF08246">
    <property type="entry name" value="Inhibitor_I29"/>
    <property type="match status" value="1"/>
</dbReference>
<evidence type="ECO:0000259" key="6">
    <source>
        <dbReference type="SMART" id="SM00848"/>
    </source>
</evidence>
<evidence type="ECO:0000259" key="5">
    <source>
        <dbReference type="SMART" id="SM00645"/>
    </source>
</evidence>
<dbReference type="Proteomes" id="UP000195557">
    <property type="component" value="Unassembled WGS sequence"/>
</dbReference>
<dbReference type="Gene3D" id="3.90.70.10">
    <property type="entry name" value="Cysteine proteinases"/>
    <property type="match status" value="1"/>
</dbReference>